<evidence type="ECO:0000259" key="3">
    <source>
        <dbReference type="PROSITE" id="PS50240"/>
    </source>
</evidence>
<dbReference type="Pfam" id="PF00089">
    <property type="entry name" value="Trypsin"/>
    <property type="match status" value="1"/>
</dbReference>
<comment type="caution">
    <text evidence="4">The sequence shown here is derived from an EMBL/GenBank/DDBJ whole genome shotgun (WGS) entry which is preliminary data.</text>
</comment>
<evidence type="ECO:0000256" key="2">
    <source>
        <dbReference type="RuleBase" id="RU363034"/>
    </source>
</evidence>
<dbReference type="Proteomes" id="UP000318834">
    <property type="component" value="Unassembled WGS sequence"/>
</dbReference>
<sequence>MNANRNAGVLLLGSALIGACSEPTPTASRDAPLQPTAMIMGEIDRGHPYVGAIILDAPSPSWFPAAYQPWYCSGTLVSRWVVLTAAHCFGFAAQTTGYPADALPLSLIHVSFAANVTNPSSWREVTGYVLHPHFMPPFGIPDVALVFLSRPVNDIQPGQLAPEGYLDSFKNAELQASTFWDVGYGMLGAEDNFALTGDRRIARVGFKQLDATFLYMERDPGGPCVGDSGGPILLQASGVEYVVADLHGLRADVNNTKLACTGDFATQRTDLASVVNFIQANIASHGP</sequence>
<keyword evidence="2 4" id="KW-0645">Protease</keyword>
<dbReference type="Gene3D" id="2.40.10.10">
    <property type="entry name" value="Trypsin-like serine proteases"/>
    <property type="match status" value="1"/>
</dbReference>
<dbReference type="InterPro" id="IPR009003">
    <property type="entry name" value="Peptidase_S1_PA"/>
</dbReference>
<reference evidence="4 5" key="1">
    <citation type="journal article" date="2019" name="Nat. Microbiol.">
        <title>Mediterranean grassland soil C-N compound turnover is dependent on rainfall and depth, and is mediated by genomically divergent microorganisms.</title>
        <authorList>
            <person name="Diamond S."/>
            <person name="Andeer P.F."/>
            <person name="Li Z."/>
            <person name="Crits-Christoph A."/>
            <person name="Burstein D."/>
            <person name="Anantharaman K."/>
            <person name="Lane K.R."/>
            <person name="Thomas B.C."/>
            <person name="Pan C."/>
            <person name="Northen T.R."/>
            <person name="Banfield J.F."/>
        </authorList>
    </citation>
    <scope>NUCLEOTIDE SEQUENCE [LARGE SCALE GENOMIC DNA]</scope>
    <source>
        <strain evidence="4">NP_8</strain>
    </source>
</reference>
<evidence type="ECO:0000256" key="1">
    <source>
        <dbReference type="ARBA" id="ARBA00023157"/>
    </source>
</evidence>
<dbReference type="GO" id="GO:0006508">
    <property type="term" value="P:proteolysis"/>
    <property type="evidence" value="ECO:0007669"/>
    <property type="project" value="UniProtKB-KW"/>
</dbReference>
<dbReference type="GO" id="GO:0004252">
    <property type="term" value="F:serine-type endopeptidase activity"/>
    <property type="evidence" value="ECO:0007669"/>
    <property type="project" value="InterPro"/>
</dbReference>
<dbReference type="EMBL" id="VBAP01000061">
    <property type="protein sequence ID" value="TMI73921.1"/>
    <property type="molecule type" value="Genomic_DNA"/>
</dbReference>
<dbReference type="AlphaFoldDB" id="A0A537IRF7"/>
<keyword evidence="2" id="KW-0378">Hydrolase</keyword>
<dbReference type="InterPro" id="IPR051333">
    <property type="entry name" value="CLIP_Serine_Protease"/>
</dbReference>
<dbReference type="PROSITE" id="PS00135">
    <property type="entry name" value="TRYPSIN_SER"/>
    <property type="match status" value="1"/>
</dbReference>
<dbReference type="SUPFAM" id="SSF50494">
    <property type="entry name" value="Trypsin-like serine proteases"/>
    <property type="match status" value="1"/>
</dbReference>
<evidence type="ECO:0000313" key="5">
    <source>
        <dbReference type="Proteomes" id="UP000318834"/>
    </source>
</evidence>
<feature type="domain" description="Peptidase S1" evidence="3">
    <location>
        <begin position="38"/>
        <end position="283"/>
    </location>
</feature>
<dbReference type="PROSITE" id="PS50240">
    <property type="entry name" value="TRYPSIN_DOM"/>
    <property type="match status" value="1"/>
</dbReference>
<dbReference type="SMART" id="SM00020">
    <property type="entry name" value="Tryp_SPc"/>
    <property type="match status" value="1"/>
</dbReference>
<dbReference type="InterPro" id="IPR033116">
    <property type="entry name" value="TRYPSIN_SER"/>
</dbReference>
<dbReference type="PANTHER" id="PTHR24260:SF132">
    <property type="entry name" value="PEPTIDASE S1 DOMAIN-CONTAINING PROTEIN"/>
    <property type="match status" value="1"/>
</dbReference>
<organism evidence="4 5">
    <name type="scientific">Candidatus Segetimicrobium genomatis</name>
    <dbReference type="NCBI Taxonomy" id="2569760"/>
    <lineage>
        <taxon>Bacteria</taxon>
        <taxon>Bacillati</taxon>
        <taxon>Candidatus Sysuimicrobiota</taxon>
        <taxon>Candidatus Sysuimicrobiia</taxon>
        <taxon>Candidatus Sysuimicrobiales</taxon>
        <taxon>Candidatus Segetimicrobiaceae</taxon>
        <taxon>Candidatus Segetimicrobium</taxon>
    </lineage>
</organism>
<evidence type="ECO:0000313" key="4">
    <source>
        <dbReference type="EMBL" id="TMI73921.1"/>
    </source>
</evidence>
<dbReference type="InterPro" id="IPR018114">
    <property type="entry name" value="TRYPSIN_HIS"/>
</dbReference>
<keyword evidence="1" id="KW-1015">Disulfide bond</keyword>
<dbReference type="InterPro" id="IPR001314">
    <property type="entry name" value="Peptidase_S1A"/>
</dbReference>
<dbReference type="PANTHER" id="PTHR24260">
    <property type="match status" value="1"/>
</dbReference>
<dbReference type="PROSITE" id="PS51257">
    <property type="entry name" value="PROKAR_LIPOPROTEIN"/>
    <property type="match status" value="1"/>
</dbReference>
<keyword evidence="2" id="KW-0720">Serine protease</keyword>
<accession>A0A537IRF7</accession>
<dbReference type="PROSITE" id="PS00134">
    <property type="entry name" value="TRYPSIN_HIS"/>
    <property type="match status" value="1"/>
</dbReference>
<proteinExistence type="predicted"/>
<dbReference type="InterPro" id="IPR043504">
    <property type="entry name" value="Peptidase_S1_PA_chymotrypsin"/>
</dbReference>
<name>A0A537IRF7_9BACT</name>
<dbReference type="PRINTS" id="PR00722">
    <property type="entry name" value="CHYMOTRYPSIN"/>
</dbReference>
<dbReference type="InterPro" id="IPR001254">
    <property type="entry name" value="Trypsin_dom"/>
</dbReference>
<gene>
    <name evidence="4" type="ORF">E6H05_08680</name>
</gene>
<protein>
    <submittedName>
        <fullName evidence="4">Trypsin-like serine protease</fullName>
    </submittedName>
</protein>